<evidence type="ECO:0000259" key="1">
    <source>
        <dbReference type="Pfam" id="PF26343"/>
    </source>
</evidence>
<dbReference type="EMBL" id="AM408590">
    <property type="protein sequence ID" value="CAL73798.1"/>
    <property type="molecule type" value="Genomic_DNA"/>
</dbReference>
<evidence type="ECO:0000313" key="3">
    <source>
        <dbReference type="Proteomes" id="UP000001472"/>
    </source>
</evidence>
<dbReference type="InterPro" id="IPR058652">
    <property type="entry name" value="VapC50_C"/>
</dbReference>
<gene>
    <name evidence="2" type="ordered locus">BCG_3808c</name>
</gene>
<sequence>MPCCGSLTRAPIGLCGRRTSWPRLGEPWSTASTSAPNGLTTAFAFGYNDLIAAMNNHYKDRHVLAAAVRERAEVIVTTNLKHFPDDALKPYQIKALHPDDFLLDQLDLYEEATKAVILGMVDAYIDPPFTPHSLLDALGEQVPQFAAKARRLFPSGSPFGLGVLLPFDQ</sequence>
<accession>A0A0H3MFJ7</accession>
<proteinExistence type="predicted"/>
<organism evidence="2 3">
    <name type="scientific">Mycobacterium bovis (strain BCG / Pasteur 1173P2)</name>
    <dbReference type="NCBI Taxonomy" id="410289"/>
    <lineage>
        <taxon>Bacteria</taxon>
        <taxon>Bacillati</taxon>
        <taxon>Actinomycetota</taxon>
        <taxon>Actinomycetes</taxon>
        <taxon>Mycobacteriales</taxon>
        <taxon>Mycobacteriaceae</taxon>
        <taxon>Mycobacterium</taxon>
        <taxon>Mycobacterium tuberculosis complex</taxon>
    </lineage>
</organism>
<dbReference type="AlphaFoldDB" id="A0A0H3MFJ7"/>
<feature type="domain" description="VapC50 C-terminal" evidence="1">
    <location>
        <begin position="98"/>
        <end position="151"/>
    </location>
</feature>
<dbReference type="HOGENOM" id="CLU_1576796_0_0_11"/>
<evidence type="ECO:0000313" key="2">
    <source>
        <dbReference type="EMBL" id="CAL73798.1"/>
    </source>
</evidence>
<dbReference type="KEGG" id="mbb:BCG_3808c"/>
<dbReference type="Proteomes" id="UP000001472">
    <property type="component" value="Chromosome"/>
</dbReference>
<name>A0A0H3MFJ7_MYCBP</name>
<reference evidence="2 3" key="1">
    <citation type="journal article" date="2007" name="Proc. Natl. Acad. Sci. U.S.A.">
        <title>Genome plasticity of BCG and impact on vaccine efficacy.</title>
        <authorList>
            <person name="Brosch R."/>
            <person name="Gordon S.V."/>
            <person name="Garnier T."/>
            <person name="Eiglmeier K."/>
            <person name="Frigui W."/>
            <person name="Valenti P."/>
            <person name="Dos Santos S."/>
            <person name="Duthoy S."/>
            <person name="Lacroix C."/>
            <person name="Garcia-Pelayo C."/>
            <person name="Inwald J.K."/>
            <person name="Golby P."/>
            <person name="Garcia J.N."/>
            <person name="Hewinson R.G."/>
            <person name="Behr M.A."/>
            <person name="Quail M.A."/>
            <person name="Churcher C."/>
            <person name="Barrell B.G."/>
            <person name="Parkhill J."/>
            <person name="Cole S.T."/>
        </authorList>
    </citation>
    <scope>NUCLEOTIDE SEQUENCE [LARGE SCALE GENOMIC DNA]</scope>
    <source>
        <strain evidence="3">BCG / Pasteur 1173P2</strain>
    </source>
</reference>
<protein>
    <recommendedName>
        <fullName evidence="1">VapC50 C-terminal domain-containing protein</fullName>
    </recommendedName>
</protein>
<dbReference type="Pfam" id="PF26343">
    <property type="entry name" value="VapC50_C"/>
    <property type="match status" value="1"/>
</dbReference>